<reference evidence="10 11" key="1">
    <citation type="submission" date="2015-01" db="EMBL/GenBank/DDBJ databases">
        <title>Evolution of Trichinella species and genotypes.</title>
        <authorList>
            <person name="Korhonen P.K."/>
            <person name="Edoardo P."/>
            <person name="Giuseppe L.R."/>
            <person name="Gasser R.B."/>
        </authorList>
    </citation>
    <scope>NUCLEOTIDE SEQUENCE [LARGE SCALE GENOMIC DNA]</scope>
    <source>
        <strain evidence="10">ISS417</strain>
    </source>
</reference>
<dbReference type="PROSITE" id="PS50071">
    <property type="entry name" value="HOMEOBOX_2"/>
    <property type="match status" value="1"/>
</dbReference>
<feature type="DNA-binding region" description="Homeobox" evidence="6">
    <location>
        <begin position="130"/>
        <end position="189"/>
    </location>
</feature>
<proteinExistence type="inferred from homology"/>
<dbReference type="GO" id="GO:0000981">
    <property type="term" value="F:DNA-binding transcription factor activity, RNA polymerase II-specific"/>
    <property type="evidence" value="ECO:0007669"/>
    <property type="project" value="InterPro"/>
</dbReference>
<dbReference type="Pfam" id="PF00046">
    <property type="entry name" value="Homeodomain"/>
    <property type="match status" value="1"/>
</dbReference>
<evidence type="ECO:0000256" key="4">
    <source>
        <dbReference type="ARBA" id="ARBA00023155"/>
    </source>
</evidence>
<dbReference type="AlphaFoldDB" id="A0A0V0TKL1"/>
<dbReference type="SUPFAM" id="SSF46689">
    <property type="entry name" value="Homeodomain-like"/>
    <property type="match status" value="1"/>
</dbReference>
<evidence type="ECO:0000313" key="10">
    <source>
        <dbReference type="EMBL" id="KRX39095.1"/>
    </source>
</evidence>
<keyword evidence="3 6" id="KW-0238">DNA-binding</keyword>
<evidence type="ECO:0000256" key="1">
    <source>
        <dbReference type="ARBA" id="ARBA00004123"/>
    </source>
</evidence>
<dbReference type="STRING" id="144512.A0A0V0TKL1"/>
<dbReference type="EMBL" id="JYDJ01000244">
    <property type="protein sequence ID" value="KRX39095.1"/>
    <property type="molecule type" value="Genomic_DNA"/>
</dbReference>
<evidence type="ECO:0000313" key="9">
    <source>
        <dbReference type="EMBL" id="KRX39089.1"/>
    </source>
</evidence>
<dbReference type="PANTHER" id="PTHR24329">
    <property type="entry name" value="HOMEOBOX PROTEIN ARISTALESS"/>
    <property type="match status" value="1"/>
</dbReference>
<comment type="caution">
    <text evidence="10">The sequence shown here is derived from an EMBL/GenBank/DDBJ whole genome shotgun (WGS) entry which is preliminary data.</text>
</comment>
<evidence type="ECO:0000256" key="2">
    <source>
        <dbReference type="ARBA" id="ARBA00005733"/>
    </source>
</evidence>
<sequence>MADLAANTAAAAAAAAIAASNSTAAGIASTCTGRTTTGNTDVHQTPQNTHDTSLIDPNVGKVKCDPAAAAAAATYHNPYYSLEQVPLSIQQRTTTTTIGDSPDGAFKKIKSERSSYASSSVASVPPTPARRRHRTTFTQEQLQELEAAFGKSHYPDIYVREELARVTKLNEARIQVWFQNRRAKYRKQEKQLQKALAPPVLPTHCNGPMMRNMYAPPAIPPRGYTSYQPYSVAHTGMPMSMANRSTAYQPAPAANYPTQTTHFNMAPSMANACDPDDWYSKSLNALRMTPSHGLSGPIIHYQT</sequence>
<dbReference type="InterPro" id="IPR001356">
    <property type="entry name" value="HD"/>
</dbReference>
<dbReference type="FunFam" id="1.10.10.60:FF:000138">
    <property type="entry name" value="Homeobox protein prophet of Pit-1"/>
    <property type="match status" value="1"/>
</dbReference>
<dbReference type="PROSITE" id="PS00027">
    <property type="entry name" value="HOMEOBOX_1"/>
    <property type="match status" value="1"/>
</dbReference>
<dbReference type="InterPro" id="IPR050649">
    <property type="entry name" value="Paired_Homeobox_TFs"/>
</dbReference>
<dbReference type="GO" id="GO:0007399">
    <property type="term" value="P:nervous system development"/>
    <property type="evidence" value="ECO:0007669"/>
    <property type="project" value="UniProtKB-ARBA"/>
</dbReference>
<evidence type="ECO:0000259" key="8">
    <source>
        <dbReference type="PROSITE" id="PS50071"/>
    </source>
</evidence>
<comment type="similarity">
    <text evidence="2">Belongs to the paired homeobox family.</text>
</comment>
<evidence type="ECO:0000256" key="7">
    <source>
        <dbReference type="RuleBase" id="RU000682"/>
    </source>
</evidence>
<keyword evidence="4 6" id="KW-0371">Homeobox</keyword>
<dbReference type="GO" id="GO:0000977">
    <property type="term" value="F:RNA polymerase II transcription regulatory region sequence-specific DNA binding"/>
    <property type="evidence" value="ECO:0007669"/>
    <property type="project" value="TreeGrafter"/>
</dbReference>
<evidence type="ECO:0000256" key="3">
    <source>
        <dbReference type="ARBA" id="ARBA00023125"/>
    </source>
</evidence>
<dbReference type="GO" id="GO:0005634">
    <property type="term" value="C:nucleus"/>
    <property type="evidence" value="ECO:0007669"/>
    <property type="project" value="UniProtKB-SubCell"/>
</dbReference>
<dbReference type="SMART" id="SM00389">
    <property type="entry name" value="HOX"/>
    <property type="match status" value="1"/>
</dbReference>
<evidence type="ECO:0000256" key="6">
    <source>
        <dbReference type="PROSITE-ProRule" id="PRU00108"/>
    </source>
</evidence>
<dbReference type="PANTHER" id="PTHR24329:SF520">
    <property type="entry name" value="ALX HOMEOBOX PROTEIN 1-LIKE PROTEIN"/>
    <property type="match status" value="1"/>
</dbReference>
<gene>
    <name evidence="10" type="primary">PROP1</name>
    <name evidence="10" type="ORF">T05_216</name>
    <name evidence="9" type="ORF">T05_7582</name>
</gene>
<evidence type="ECO:0000313" key="11">
    <source>
        <dbReference type="Proteomes" id="UP000055048"/>
    </source>
</evidence>
<organism evidence="10 11">
    <name type="scientific">Trichinella murrelli</name>
    <dbReference type="NCBI Taxonomy" id="144512"/>
    <lineage>
        <taxon>Eukaryota</taxon>
        <taxon>Metazoa</taxon>
        <taxon>Ecdysozoa</taxon>
        <taxon>Nematoda</taxon>
        <taxon>Enoplea</taxon>
        <taxon>Dorylaimia</taxon>
        <taxon>Trichinellida</taxon>
        <taxon>Trichinellidae</taxon>
        <taxon>Trichinella</taxon>
    </lineage>
</organism>
<keyword evidence="5 6" id="KW-0539">Nucleus</keyword>
<accession>A0A0V0TKL1</accession>
<dbReference type="EMBL" id="JYDJ01000244">
    <property type="protein sequence ID" value="KRX39089.1"/>
    <property type="molecule type" value="Genomic_DNA"/>
</dbReference>
<feature type="domain" description="Homeobox" evidence="8">
    <location>
        <begin position="128"/>
        <end position="188"/>
    </location>
</feature>
<keyword evidence="11" id="KW-1185">Reference proteome</keyword>
<dbReference type="InterPro" id="IPR017970">
    <property type="entry name" value="Homeobox_CS"/>
</dbReference>
<dbReference type="CDD" id="cd00086">
    <property type="entry name" value="homeodomain"/>
    <property type="match status" value="1"/>
</dbReference>
<dbReference type="InterPro" id="IPR009057">
    <property type="entry name" value="Homeodomain-like_sf"/>
</dbReference>
<dbReference type="Gene3D" id="1.10.10.60">
    <property type="entry name" value="Homeodomain-like"/>
    <property type="match status" value="1"/>
</dbReference>
<dbReference type="Proteomes" id="UP000055048">
    <property type="component" value="Unassembled WGS sequence"/>
</dbReference>
<dbReference type="OrthoDB" id="6159439at2759"/>
<protein>
    <submittedName>
        <fullName evidence="10">Homeobox protein prophet of Pit-1</fullName>
    </submittedName>
</protein>
<evidence type="ECO:0000256" key="5">
    <source>
        <dbReference type="ARBA" id="ARBA00023242"/>
    </source>
</evidence>
<comment type="subcellular location">
    <subcellularLocation>
        <location evidence="1 6 7">Nucleus</location>
    </subcellularLocation>
</comment>
<name>A0A0V0TKL1_9BILA</name>